<dbReference type="PANTHER" id="PTHR31170:SF9">
    <property type="entry name" value="PROTEIN, PUTATIVE (DUF247)-RELATED"/>
    <property type="match status" value="1"/>
</dbReference>
<dbReference type="PANTHER" id="PTHR31170">
    <property type="entry name" value="BNAC04G53230D PROTEIN"/>
    <property type="match status" value="1"/>
</dbReference>
<feature type="transmembrane region" description="Helical" evidence="1">
    <location>
        <begin position="520"/>
        <end position="540"/>
    </location>
</feature>
<keyword evidence="1" id="KW-1133">Transmembrane helix</keyword>
<keyword evidence="3" id="KW-1185">Reference proteome</keyword>
<accession>A0AAD6LRK6</accession>
<dbReference type="Proteomes" id="UP001164929">
    <property type="component" value="Chromosome 14"/>
</dbReference>
<organism evidence="2 3">
    <name type="scientific">Populus alba x Populus x berolinensis</name>
    <dbReference type="NCBI Taxonomy" id="444605"/>
    <lineage>
        <taxon>Eukaryota</taxon>
        <taxon>Viridiplantae</taxon>
        <taxon>Streptophyta</taxon>
        <taxon>Embryophyta</taxon>
        <taxon>Tracheophyta</taxon>
        <taxon>Spermatophyta</taxon>
        <taxon>Magnoliopsida</taxon>
        <taxon>eudicotyledons</taxon>
        <taxon>Gunneridae</taxon>
        <taxon>Pentapetalae</taxon>
        <taxon>rosids</taxon>
        <taxon>fabids</taxon>
        <taxon>Malpighiales</taxon>
        <taxon>Salicaceae</taxon>
        <taxon>Saliceae</taxon>
        <taxon>Populus</taxon>
    </lineage>
</organism>
<dbReference type="Pfam" id="PF03140">
    <property type="entry name" value="DUF247"/>
    <property type="match status" value="1"/>
</dbReference>
<keyword evidence="1" id="KW-0472">Membrane</keyword>
<dbReference type="InterPro" id="IPR004158">
    <property type="entry name" value="DUF247_pln"/>
</dbReference>
<comment type="caution">
    <text evidence="2">The sequence shown here is derived from an EMBL/GenBank/DDBJ whole genome shotgun (WGS) entry which is preliminary data.</text>
</comment>
<sequence length="541" mass="62560">MGEIRSPYFSIDQEHLKDNAEIRSPYFSNGGDYLGVNAEIRSPYFSSGGDYLGVNAEIRSPYFSFDTQDYYHGDNAGIHSSYFSAADYHGEDAEIPSGTFFHQDNIVENPYNAENFVELIQREEFEELYSDVEAGVVVCKSGDSPINIYSVPDALRESNEAIYTPQKVSIGPIHHGKEHLQPMNKKKKSYLKEFGSRVGETSEQHVKFLQKISNTIKLQEENIRQCYEDGSHKVAESDPFVKMVLLDAVFILEYLLRNKDSKKYEDDSLLSRSGLRFRIRQDLLLLENQLPFFILEKLYDHLRQDGKGSYNSFLNLAYDYLNRYNKSPYKPSDNKEILHFTNLVRSSLSFNHPDLRSDEPIGNFYSATKLHEAAINFKKSRNECLLDVRFSSTKRELRIPRLQIDDHTELLFGNLIALEWCHYKGEDQYICHYVKLLETLVATSKDVDLLIKNNIIDTKRDGASVRDMIDKLSAETTEEYSIYYNLYTQLDKHYQNSWLKNSAYFREVYFGNLWRSTATVSATVLLLFTLVQTICAVLSLR</sequence>
<name>A0AAD6LRK6_9ROSI</name>
<evidence type="ECO:0000313" key="2">
    <source>
        <dbReference type="EMBL" id="KAJ6971983.1"/>
    </source>
</evidence>
<protein>
    <submittedName>
        <fullName evidence="2">Uncharacterized protein</fullName>
    </submittedName>
</protein>
<evidence type="ECO:0000256" key="1">
    <source>
        <dbReference type="SAM" id="Phobius"/>
    </source>
</evidence>
<evidence type="ECO:0000313" key="3">
    <source>
        <dbReference type="Proteomes" id="UP001164929"/>
    </source>
</evidence>
<dbReference type="AlphaFoldDB" id="A0AAD6LRK6"/>
<proteinExistence type="predicted"/>
<reference evidence="2" key="1">
    <citation type="journal article" date="2023" name="Mol. Ecol. Resour.">
        <title>Chromosome-level genome assembly of a triploid poplar Populus alba 'Berolinensis'.</title>
        <authorList>
            <person name="Chen S."/>
            <person name="Yu Y."/>
            <person name="Wang X."/>
            <person name="Wang S."/>
            <person name="Zhang T."/>
            <person name="Zhou Y."/>
            <person name="He R."/>
            <person name="Meng N."/>
            <person name="Wang Y."/>
            <person name="Liu W."/>
            <person name="Liu Z."/>
            <person name="Liu J."/>
            <person name="Guo Q."/>
            <person name="Huang H."/>
            <person name="Sederoff R.R."/>
            <person name="Wang G."/>
            <person name="Qu G."/>
            <person name="Chen S."/>
        </authorList>
    </citation>
    <scope>NUCLEOTIDE SEQUENCE</scope>
    <source>
        <strain evidence="2">SC-2020</strain>
    </source>
</reference>
<dbReference type="EMBL" id="JAQIZT010000014">
    <property type="protein sequence ID" value="KAJ6971983.1"/>
    <property type="molecule type" value="Genomic_DNA"/>
</dbReference>
<gene>
    <name evidence="2" type="ORF">NC653_032518</name>
</gene>
<keyword evidence="1" id="KW-0812">Transmembrane</keyword>